<evidence type="ECO:0000313" key="9">
    <source>
        <dbReference type="Proteomes" id="UP000031339"/>
    </source>
</evidence>
<gene>
    <name evidence="8" type="ORF">RN79_01365</name>
</gene>
<dbReference type="OrthoDB" id="1705903at2"/>
<comment type="caution">
    <text evidence="8">The sequence shown here is derived from an EMBL/GenBank/DDBJ whole genome shotgun (WGS) entry which is preliminary data.</text>
</comment>
<feature type="transmembrane region" description="Helical" evidence="6">
    <location>
        <begin position="591"/>
        <end position="621"/>
    </location>
</feature>
<reference evidence="8 9" key="1">
    <citation type="submission" date="2014-12" db="EMBL/GenBank/DDBJ databases">
        <title>Partial genome sequence of Streptococcus constellatus KCOM 1650 (= ChDC B144).</title>
        <authorList>
            <person name="Kook J.-K."/>
            <person name="Park S.-N."/>
            <person name="Lim Y.K."/>
            <person name="Jo E."/>
        </authorList>
    </citation>
    <scope>NUCLEOTIDE SEQUENCE [LARGE SCALE GENOMIC DNA]</scope>
    <source>
        <strain evidence="8 9">KCOM 1650</strain>
    </source>
</reference>
<dbReference type="GO" id="GO:0055085">
    <property type="term" value="P:transmembrane transport"/>
    <property type="evidence" value="ECO:0007669"/>
    <property type="project" value="UniProtKB-UniRule"/>
</dbReference>
<feature type="transmembrane region" description="Helical" evidence="6">
    <location>
        <begin position="627"/>
        <end position="650"/>
    </location>
</feature>
<dbReference type="PANTHER" id="PTHR46795">
    <property type="entry name" value="ABC TRANSPORTER PERMEASE-RELATED-RELATED"/>
    <property type="match status" value="1"/>
</dbReference>
<keyword evidence="4 6" id="KW-1133">Transmembrane helix</keyword>
<feature type="transmembrane region" description="Helical" evidence="6">
    <location>
        <begin position="536"/>
        <end position="557"/>
    </location>
</feature>
<feature type="transmembrane region" description="Helical" evidence="6">
    <location>
        <begin position="283"/>
        <end position="308"/>
    </location>
</feature>
<comment type="subcellular location">
    <subcellularLocation>
        <location evidence="1 6">Cell membrane</location>
        <topology evidence="1 6">Multi-pass membrane protein</topology>
    </subcellularLocation>
</comment>
<dbReference type="InterPro" id="IPR003838">
    <property type="entry name" value="ABC3_permease_C"/>
</dbReference>
<keyword evidence="6" id="KW-0813">Transport</keyword>
<feature type="transmembrane region" description="Helical" evidence="6">
    <location>
        <begin position="20"/>
        <end position="41"/>
    </location>
</feature>
<evidence type="ECO:0000259" key="7">
    <source>
        <dbReference type="Pfam" id="PF02687"/>
    </source>
</evidence>
<dbReference type="EMBL" id="JWIY01000001">
    <property type="protein sequence ID" value="KIC78252.1"/>
    <property type="molecule type" value="Genomic_DNA"/>
</dbReference>
<dbReference type="GO" id="GO:0005886">
    <property type="term" value="C:plasma membrane"/>
    <property type="evidence" value="ECO:0007669"/>
    <property type="project" value="UniProtKB-SubCell"/>
</dbReference>
<comment type="similarity">
    <text evidence="6">Belongs to the ABC-4 integral membrane protein family.</text>
</comment>
<dbReference type="InterPro" id="IPR027022">
    <property type="entry name" value="ABC_permease_BceB-typ"/>
</dbReference>
<evidence type="ECO:0000256" key="3">
    <source>
        <dbReference type="ARBA" id="ARBA00022692"/>
    </source>
</evidence>
<organism evidence="8 9">
    <name type="scientific">Streptococcus constellatus</name>
    <dbReference type="NCBI Taxonomy" id="76860"/>
    <lineage>
        <taxon>Bacteria</taxon>
        <taxon>Bacillati</taxon>
        <taxon>Bacillota</taxon>
        <taxon>Bacilli</taxon>
        <taxon>Lactobacillales</taxon>
        <taxon>Streptococcaceae</taxon>
        <taxon>Streptococcus</taxon>
        <taxon>Streptococcus anginosus group</taxon>
    </lineage>
</organism>
<evidence type="ECO:0000256" key="4">
    <source>
        <dbReference type="ARBA" id="ARBA00022989"/>
    </source>
</evidence>
<dbReference type="InterPro" id="IPR052536">
    <property type="entry name" value="ABC-4_Integral_Memb_Prot"/>
</dbReference>
<sequence length="660" mass="74334">MFKLTNKLALSNLVKNRSLYYPFALATIVATAILYSFVSLAYSPNLESTYGGSAARTTLQFGIWVIQIAVLILVTYANSFVMKNRSKELGVYSILGMEKHQLLLMTFFELFYFALVTVGLGLGLGLVLDKLLFAVLLKFMGLKVVIASTFQWLNVFTVLVSLSVAFAIILLLNSIRLLRYSSLHLMREKKAGEKKGRFLGLQTFLGLGLLAMAYYIALTVEKPVAAILNFFIAVLMVVLATYLLFNAGTITLLQFLKKRKRYYYKTQNFISVSNLISRMRKNAAGLATISILSTMLLVTLVGSLNIYVGGKDYMTSLYPKDYNISITGETTTDKNAAILQAVKDVVRKKGIRNAQYEDYSYQISTISKIKGNQLTVSENTKQLGIEEAQKMFGGFLIISRQEYEKMTGRKVHLADDEALLYTKNLQINQKQALTINGKSWKIKEYLTTDFTHGKISTDFNFISQKFIYMVVNQPNQIGLKEAYTYFIGIQSSDKKVKLQESLFDAIHEQQGQEKGGVGVSERKRIEKEYQGVTGTLLFIGIFLSVIFLLGTVLVIYYKQISEGYEDREGFVILQKVGLDEKQTKATIRKQILTVFFLPLIFAFLHIAAAFHMLQLIVALLGATNVPLLIQTTITTCGIFLLVYILVFMLTSRSYRKIIAR</sequence>
<keyword evidence="3 6" id="KW-0812">Transmembrane</keyword>
<dbReference type="Proteomes" id="UP000031339">
    <property type="component" value="Unassembled WGS sequence"/>
</dbReference>
<feature type="transmembrane region" description="Helical" evidence="6">
    <location>
        <begin position="152"/>
        <end position="178"/>
    </location>
</feature>
<accession>A0A0C1KHA1</accession>
<keyword evidence="5 6" id="KW-0472">Membrane</keyword>
<feature type="transmembrane region" description="Helical" evidence="6">
    <location>
        <begin position="61"/>
        <end position="81"/>
    </location>
</feature>
<evidence type="ECO:0000256" key="6">
    <source>
        <dbReference type="PIRNR" id="PIRNR018968"/>
    </source>
</evidence>
<feature type="transmembrane region" description="Helical" evidence="6">
    <location>
        <begin position="102"/>
        <end position="128"/>
    </location>
</feature>
<evidence type="ECO:0000256" key="5">
    <source>
        <dbReference type="ARBA" id="ARBA00023136"/>
    </source>
</evidence>
<keyword evidence="2 6" id="KW-1003">Cell membrane</keyword>
<proteinExistence type="inferred from homology"/>
<evidence type="ECO:0000256" key="2">
    <source>
        <dbReference type="ARBA" id="ARBA00022475"/>
    </source>
</evidence>
<dbReference type="AlphaFoldDB" id="A0A0C1KHA1"/>
<dbReference type="RefSeq" id="WP_039676770.1">
    <property type="nucleotide sequence ID" value="NZ_JWIY01000001.1"/>
</dbReference>
<feature type="transmembrane region" description="Helical" evidence="6">
    <location>
        <begin position="230"/>
        <end position="256"/>
    </location>
</feature>
<feature type="transmembrane region" description="Helical" evidence="6">
    <location>
        <begin position="198"/>
        <end position="218"/>
    </location>
</feature>
<name>A0A0C1KHA1_STRCV</name>
<dbReference type="PIRSF" id="PIRSF018968">
    <property type="entry name" value="ABC_permease_BceB"/>
    <property type="match status" value="1"/>
</dbReference>
<protein>
    <submittedName>
        <fullName evidence="8">ABC transporter permease</fullName>
    </submittedName>
</protein>
<evidence type="ECO:0000256" key="1">
    <source>
        <dbReference type="ARBA" id="ARBA00004651"/>
    </source>
</evidence>
<dbReference type="Pfam" id="PF02687">
    <property type="entry name" value="FtsX"/>
    <property type="match status" value="1"/>
</dbReference>
<evidence type="ECO:0000313" key="8">
    <source>
        <dbReference type="EMBL" id="KIC78252.1"/>
    </source>
</evidence>
<feature type="domain" description="ABC3 transporter permease C-terminal" evidence="7">
    <location>
        <begin position="64"/>
        <end position="180"/>
    </location>
</feature>
<dbReference type="PANTHER" id="PTHR46795:SF3">
    <property type="entry name" value="ABC TRANSPORTER PERMEASE"/>
    <property type="match status" value="1"/>
</dbReference>